<dbReference type="Gene3D" id="3.20.20.370">
    <property type="entry name" value="Glycoside hydrolase/deacetylase"/>
    <property type="match status" value="1"/>
</dbReference>
<dbReference type="GO" id="GO:0005975">
    <property type="term" value="P:carbohydrate metabolic process"/>
    <property type="evidence" value="ECO:0007669"/>
    <property type="project" value="InterPro"/>
</dbReference>
<feature type="compositionally biased region" description="Basic and acidic residues" evidence="1">
    <location>
        <begin position="34"/>
        <end position="56"/>
    </location>
</feature>
<dbReference type="PROSITE" id="PS51677">
    <property type="entry name" value="NODB"/>
    <property type="match status" value="1"/>
</dbReference>
<dbReference type="AlphaFoldDB" id="C2G3H9"/>
<feature type="region of interest" description="Disordered" evidence="1">
    <location>
        <begin position="25"/>
        <end position="56"/>
    </location>
</feature>
<dbReference type="HOGENOM" id="CLU_052178_0_0_10"/>
<comment type="caution">
    <text evidence="3">The sequence shown here is derived from an EMBL/GenBank/DDBJ whole genome shotgun (WGS) entry which is preliminary data.</text>
</comment>
<evidence type="ECO:0000313" key="3">
    <source>
        <dbReference type="EMBL" id="EEI90184.1"/>
    </source>
</evidence>
<dbReference type="PROSITE" id="PS51257">
    <property type="entry name" value="PROKAR_LIPOPROTEIN"/>
    <property type="match status" value="1"/>
</dbReference>
<dbReference type="Pfam" id="PF01522">
    <property type="entry name" value="Polysacc_deac_1"/>
    <property type="match status" value="1"/>
</dbReference>
<organism evidence="3 4">
    <name type="scientific">Sphingobacterium spiritivorum ATCC 33300</name>
    <dbReference type="NCBI Taxonomy" id="525372"/>
    <lineage>
        <taxon>Bacteria</taxon>
        <taxon>Pseudomonadati</taxon>
        <taxon>Bacteroidota</taxon>
        <taxon>Sphingobacteriia</taxon>
        <taxon>Sphingobacteriales</taxon>
        <taxon>Sphingobacteriaceae</taxon>
        <taxon>Sphingobacterium</taxon>
    </lineage>
</organism>
<dbReference type="Proteomes" id="UP000006241">
    <property type="component" value="Unassembled WGS sequence"/>
</dbReference>
<evidence type="ECO:0000259" key="2">
    <source>
        <dbReference type="PROSITE" id="PS51677"/>
    </source>
</evidence>
<proteinExistence type="predicted"/>
<dbReference type="InterPro" id="IPR011330">
    <property type="entry name" value="Glyco_hydro/deAcase_b/a-brl"/>
</dbReference>
<dbReference type="EMBL" id="ACHB01000092">
    <property type="protein sequence ID" value="EEI90184.1"/>
    <property type="molecule type" value="Genomic_DNA"/>
</dbReference>
<evidence type="ECO:0000313" key="4">
    <source>
        <dbReference type="Proteomes" id="UP000006241"/>
    </source>
</evidence>
<protein>
    <submittedName>
        <fullName evidence="3">Polysaccharide deacetylase</fullName>
    </submittedName>
</protein>
<sequence length="312" mass="35868">MRLIGNVVAGMALSVLVLSTQSCGNNQSSQKTSTVEHQDSVTKKEEHSTEKKDLETKKDTLTVDSVKKKEPVDKAKLTKAQRDSINAKLDSLPKHIYLTFDDGPLIGSSAIDSIATAKNIKINVFLIGKHANMSKRLKKDYLRYYNNPLVDCYNHSYTHANNKFSVFYSNPDHAFSDFEKNEADLALKYKITRMPGRNIWYFKDRRRIDLQSGTSTADLLYANGYEIMGWDVEWKIHGLTGQPVQSVNEIYQRMKNRLKKKDSFTANNVVLLMHDDMFQNRKGQKLLSDLIDSLKSNPNYHFEHMRDYPVKY</sequence>
<name>C2G3H9_SPHSI</name>
<dbReference type="InterPro" id="IPR002509">
    <property type="entry name" value="NODB_dom"/>
</dbReference>
<evidence type="ECO:0000256" key="1">
    <source>
        <dbReference type="SAM" id="MobiDB-lite"/>
    </source>
</evidence>
<gene>
    <name evidence="3" type="ORF">HMPREF0765_4135</name>
</gene>
<feature type="domain" description="NodB homology" evidence="2">
    <location>
        <begin position="94"/>
        <end position="303"/>
    </location>
</feature>
<reference evidence="3 4" key="1">
    <citation type="submission" date="2009-01" db="EMBL/GenBank/DDBJ databases">
        <authorList>
            <person name="Qin X."/>
            <person name="Bachman B."/>
            <person name="Battles P."/>
            <person name="Bell A."/>
            <person name="Bess C."/>
            <person name="Bickham C."/>
            <person name="Chaboub L."/>
            <person name="Chen D."/>
            <person name="Coyle M."/>
            <person name="Deiros D.R."/>
            <person name="Dinh H."/>
            <person name="Forbes L."/>
            <person name="Fowler G."/>
            <person name="Francisco L."/>
            <person name="Fu Q."/>
            <person name="Gubbala S."/>
            <person name="Hale W."/>
            <person name="Han Y."/>
            <person name="Hemphill L."/>
            <person name="Highlander S.K."/>
            <person name="Hirani K."/>
            <person name="Hogues M."/>
            <person name="Jackson L."/>
            <person name="Jakkamsetti A."/>
            <person name="Javaid M."/>
            <person name="Jiang H."/>
            <person name="Korchina V."/>
            <person name="Kovar C."/>
            <person name="Lara F."/>
            <person name="Lee S."/>
            <person name="Mata R."/>
            <person name="Mathew T."/>
            <person name="Moen C."/>
            <person name="Morales K."/>
            <person name="Munidasa M."/>
            <person name="Nazareth L."/>
            <person name="Ngo R."/>
            <person name="Nguyen L."/>
            <person name="Okwuonu G."/>
            <person name="Ongeri F."/>
            <person name="Patil S."/>
            <person name="Petrosino J."/>
            <person name="Pham C."/>
            <person name="Pham P."/>
            <person name="Pu L.-L."/>
            <person name="Puazo M."/>
            <person name="Raj R."/>
            <person name="Reid J."/>
            <person name="Rouhana J."/>
            <person name="Saada N."/>
            <person name="Shang Y."/>
            <person name="Simmons D."/>
            <person name="Thornton R."/>
            <person name="Warren J."/>
            <person name="Weissenberger G."/>
            <person name="Zhang J."/>
            <person name="Zhang L."/>
            <person name="Zhou C."/>
            <person name="Zhu D."/>
            <person name="Muzny D."/>
            <person name="Worley K."/>
            <person name="Gibbs R."/>
        </authorList>
    </citation>
    <scope>NUCLEOTIDE SEQUENCE [LARGE SCALE GENOMIC DNA]</scope>
    <source>
        <strain evidence="3 4">ATCC 33300</strain>
    </source>
</reference>
<accession>C2G3H9</accession>
<dbReference type="GO" id="GO:0016810">
    <property type="term" value="F:hydrolase activity, acting on carbon-nitrogen (but not peptide) bonds"/>
    <property type="evidence" value="ECO:0007669"/>
    <property type="project" value="InterPro"/>
</dbReference>
<dbReference type="SUPFAM" id="SSF88713">
    <property type="entry name" value="Glycoside hydrolase/deacetylase"/>
    <property type="match status" value="1"/>
</dbReference>
<dbReference type="RefSeq" id="WP_003003513.1">
    <property type="nucleotide sequence ID" value="NZ_GG668630.1"/>
</dbReference>